<keyword evidence="2" id="KW-1133">Transmembrane helix</keyword>
<dbReference type="InterPro" id="IPR010178">
    <property type="entry name" value="Lit"/>
</dbReference>
<dbReference type="EMBL" id="JACBZP010000001">
    <property type="protein sequence ID" value="NYI67891.1"/>
    <property type="molecule type" value="Genomic_DNA"/>
</dbReference>
<accession>A0A7Z0D2Z1</accession>
<feature type="transmembrane region" description="Helical" evidence="2">
    <location>
        <begin position="260"/>
        <end position="281"/>
    </location>
</feature>
<reference evidence="3 4" key="1">
    <citation type="submission" date="2020-07" db="EMBL/GenBank/DDBJ databases">
        <title>Sequencing the genomes of 1000 actinobacteria strains.</title>
        <authorList>
            <person name="Klenk H.-P."/>
        </authorList>
    </citation>
    <scope>NUCLEOTIDE SEQUENCE [LARGE SCALE GENOMIC DNA]</scope>
    <source>
        <strain evidence="3 4">DSM 26341</strain>
    </source>
</reference>
<proteinExistence type="predicted"/>
<dbReference type="AlphaFoldDB" id="A0A7Z0D2Z1"/>
<feature type="transmembrane region" description="Helical" evidence="2">
    <location>
        <begin position="151"/>
        <end position="178"/>
    </location>
</feature>
<feature type="region of interest" description="Disordered" evidence="1">
    <location>
        <begin position="115"/>
        <end position="135"/>
    </location>
</feature>
<dbReference type="Proteomes" id="UP000539111">
    <property type="component" value="Unassembled WGS sequence"/>
</dbReference>
<feature type="transmembrane region" description="Helical" evidence="2">
    <location>
        <begin position="352"/>
        <end position="370"/>
    </location>
</feature>
<name>A0A7Z0D2Z1_9MICO</name>
<sequence length="383" mass="41130">MTTSTTDTDDLVTRRLNSHSEPAVDEGPGSDDTGMSGGDGSTSIDFDGTESAGADSTGADPASTDPASTDPAGAGSPSAESTDTDSAGPTTARDAGKPSVLSDEEWAAVMADDAPATTEDGPAETQTADTDAPRSVDLHVRERNGSREAHGFLAGLARVWITISVPLVVIALAMRVVITPVFSWFEYKIRPGFPADAFGFTGDDRVHWASYVSGYLMNFDGSRFLSNLVYPGNDDKVLQAGKPVFKPGEVAHMHDVKTVIVIYFLVATILLIGSIIFGIYLARRTRRGLSMSLFSGSIVTLVFVIAVGVFAALRWNTFFSDFHSVFFKNGTWTFYDNDTLIRLYPDTFWTDAGIFIGGATVIVAILLLIFNWPRKPRGQRTAV</sequence>
<evidence type="ECO:0000256" key="2">
    <source>
        <dbReference type="SAM" id="Phobius"/>
    </source>
</evidence>
<evidence type="ECO:0000313" key="4">
    <source>
        <dbReference type="Proteomes" id="UP000539111"/>
    </source>
</evidence>
<organism evidence="3 4">
    <name type="scientific">Spelaeicoccus albus</name>
    <dbReference type="NCBI Taxonomy" id="1280376"/>
    <lineage>
        <taxon>Bacteria</taxon>
        <taxon>Bacillati</taxon>
        <taxon>Actinomycetota</taxon>
        <taxon>Actinomycetes</taxon>
        <taxon>Micrococcales</taxon>
        <taxon>Brevibacteriaceae</taxon>
        <taxon>Spelaeicoccus</taxon>
    </lineage>
</organism>
<dbReference type="NCBIfam" id="TIGR01906">
    <property type="entry name" value="integ_TIGR01906"/>
    <property type="match status" value="1"/>
</dbReference>
<feature type="compositionally biased region" description="Polar residues" evidence="1">
    <location>
        <begin position="78"/>
        <end position="89"/>
    </location>
</feature>
<feature type="region of interest" description="Disordered" evidence="1">
    <location>
        <begin position="1"/>
        <end position="100"/>
    </location>
</feature>
<dbReference type="Pfam" id="PF07314">
    <property type="entry name" value="Lit"/>
    <property type="match status" value="1"/>
</dbReference>
<keyword evidence="2" id="KW-0812">Transmembrane</keyword>
<keyword evidence="2" id="KW-0472">Membrane</keyword>
<evidence type="ECO:0000256" key="1">
    <source>
        <dbReference type="SAM" id="MobiDB-lite"/>
    </source>
</evidence>
<evidence type="ECO:0000313" key="3">
    <source>
        <dbReference type="EMBL" id="NYI67891.1"/>
    </source>
</evidence>
<comment type="caution">
    <text evidence="3">The sequence shown here is derived from an EMBL/GenBank/DDBJ whole genome shotgun (WGS) entry which is preliminary data.</text>
</comment>
<protein>
    <submittedName>
        <fullName evidence="3">Integral membrane protein (TIGR01906 family)</fullName>
    </submittedName>
</protein>
<feature type="transmembrane region" description="Helical" evidence="2">
    <location>
        <begin position="293"/>
        <end position="313"/>
    </location>
</feature>
<keyword evidence="4" id="KW-1185">Reference proteome</keyword>
<gene>
    <name evidence="3" type="ORF">BJY26_002197</name>
</gene>